<protein>
    <recommendedName>
        <fullName evidence="3">N-acetyltransferase</fullName>
    </recommendedName>
</protein>
<evidence type="ECO:0000313" key="2">
    <source>
        <dbReference type="Proteomes" id="UP001170379"/>
    </source>
</evidence>
<organism evidence="1 2">
    <name type="scientific">Gulosibacter molinativorax</name>
    <dbReference type="NCBI Taxonomy" id="256821"/>
    <lineage>
        <taxon>Bacteria</taxon>
        <taxon>Bacillati</taxon>
        <taxon>Actinomycetota</taxon>
        <taxon>Actinomycetes</taxon>
        <taxon>Micrococcales</taxon>
        <taxon>Microbacteriaceae</taxon>
        <taxon>Gulosibacter</taxon>
    </lineage>
</organism>
<evidence type="ECO:0000313" key="1">
    <source>
        <dbReference type="EMBL" id="MDJ1372179.1"/>
    </source>
</evidence>
<reference evidence="1" key="1">
    <citation type="submission" date="2018-03" db="EMBL/GenBank/DDBJ databases">
        <authorList>
            <person name="Nunes O.C."/>
            <person name="Lopes A.R."/>
            <person name="Froufe H."/>
            <person name="Munoz-Merida A."/>
            <person name="Barroso C."/>
            <person name="Egas C."/>
        </authorList>
    </citation>
    <scope>NUCLEOTIDE SEQUENCE</scope>
    <source>
        <strain evidence="1">ON4</strain>
    </source>
</reference>
<dbReference type="EMBL" id="PXVD01000021">
    <property type="protein sequence ID" value="MDJ1372179.1"/>
    <property type="molecule type" value="Genomic_DNA"/>
</dbReference>
<proteinExistence type="predicted"/>
<keyword evidence="2" id="KW-1185">Reference proteome</keyword>
<evidence type="ECO:0008006" key="3">
    <source>
        <dbReference type="Google" id="ProtNLM"/>
    </source>
</evidence>
<sequence length="106" mass="11473">MHRITDLKSLVVERSGHIGGFAFATPHLNALDGFLQLEIGAIYVEQMEADGASLEALFESLNDHAASIGASRLLWRAPSANGLYTRISRSFGTLTEDGTFAMPVHN</sequence>
<name>A0ABT7CBK6_9MICO</name>
<dbReference type="Proteomes" id="UP001170379">
    <property type="component" value="Unassembled WGS sequence"/>
</dbReference>
<gene>
    <name evidence="1" type="ORF">C7K25_12495</name>
</gene>
<accession>A0ABT7CBK6</accession>
<reference evidence="1" key="2">
    <citation type="journal article" date="2022" name="Sci. Rep.">
        <title>In silico prediction of the enzymes involved in the degradation of the herbicide molinate by Gulosibacter molinativorax ON4T.</title>
        <authorList>
            <person name="Lopes A.R."/>
            <person name="Bunin E."/>
            <person name="Viana A.T."/>
            <person name="Froufe H."/>
            <person name="Munoz-Merida A."/>
            <person name="Pinho D."/>
            <person name="Figueiredo J."/>
            <person name="Barroso C."/>
            <person name="Vaz-Moreira I."/>
            <person name="Bellanger X."/>
            <person name="Egas C."/>
            <person name="Nunes O.C."/>
        </authorList>
    </citation>
    <scope>NUCLEOTIDE SEQUENCE</scope>
    <source>
        <strain evidence="1">ON4</strain>
    </source>
</reference>
<comment type="caution">
    <text evidence="1">The sequence shown here is derived from an EMBL/GenBank/DDBJ whole genome shotgun (WGS) entry which is preliminary data.</text>
</comment>